<dbReference type="GO" id="GO:0008836">
    <property type="term" value="F:diaminopimelate decarboxylase activity"/>
    <property type="evidence" value="ECO:0007669"/>
    <property type="project" value="UniProtKB-EC"/>
</dbReference>
<feature type="binding site" evidence="5">
    <location>
        <position position="317"/>
    </location>
    <ligand>
        <name>substrate</name>
    </ligand>
</feature>
<comment type="catalytic activity">
    <reaction evidence="5 7">
        <text>meso-2,6-diaminopimelate + H(+) = L-lysine + CO2</text>
        <dbReference type="Rhea" id="RHEA:15101"/>
        <dbReference type="ChEBI" id="CHEBI:15378"/>
        <dbReference type="ChEBI" id="CHEBI:16526"/>
        <dbReference type="ChEBI" id="CHEBI:32551"/>
        <dbReference type="ChEBI" id="CHEBI:57791"/>
        <dbReference type="EC" id="4.1.1.20"/>
    </reaction>
</comment>
<dbReference type="SUPFAM" id="SSF50621">
    <property type="entry name" value="Alanine racemase C-terminal domain-like"/>
    <property type="match status" value="1"/>
</dbReference>
<evidence type="ECO:0000256" key="1">
    <source>
        <dbReference type="ARBA" id="ARBA00001933"/>
    </source>
</evidence>
<evidence type="ECO:0000256" key="7">
    <source>
        <dbReference type="RuleBase" id="RU003738"/>
    </source>
</evidence>
<dbReference type="EC" id="4.1.1.20" evidence="5 6"/>
<dbReference type="CDD" id="cd06828">
    <property type="entry name" value="PLPDE_III_DapDC"/>
    <property type="match status" value="1"/>
</dbReference>
<feature type="binding site" evidence="5">
    <location>
        <begin position="274"/>
        <end position="277"/>
    </location>
    <ligand>
        <name>pyridoxal 5'-phosphate</name>
        <dbReference type="ChEBI" id="CHEBI:597326"/>
    </ligand>
</feature>
<dbReference type="InterPro" id="IPR029066">
    <property type="entry name" value="PLP-binding_barrel"/>
</dbReference>
<keyword evidence="4 5" id="KW-0456">Lyase</keyword>
<dbReference type="PANTHER" id="PTHR43727">
    <property type="entry name" value="DIAMINOPIMELATE DECARBOXYLASE"/>
    <property type="match status" value="1"/>
</dbReference>
<keyword evidence="11" id="KW-1185">Reference proteome</keyword>
<comment type="similarity">
    <text evidence="5">Belongs to the Orn/Lys/Arg decarboxylase class-II family. LysA subfamily.</text>
</comment>
<dbReference type="InterPro" id="IPR002986">
    <property type="entry name" value="DAP_deCOOHase_LysA"/>
</dbReference>
<keyword evidence="2 5" id="KW-0210">Decarboxylase</keyword>
<dbReference type="RefSeq" id="WP_418158443.1">
    <property type="nucleotide sequence ID" value="NZ_JBBLZC010000004.1"/>
</dbReference>
<dbReference type="InterPro" id="IPR022643">
    <property type="entry name" value="De-COase2_C"/>
</dbReference>
<gene>
    <name evidence="5 10" type="primary">lysA</name>
    <name evidence="10" type="ORF">U1T56_05480</name>
</gene>
<dbReference type="Pfam" id="PF00278">
    <property type="entry name" value="Orn_DAP_Arg_deC"/>
    <property type="match status" value="1"/>
</dbReference>
<keyword evidence="5 7" id="KW-0457">Lysine biosynthesis</keyword>
<reference evidence="10 11" key="1">
    <citation type="submission" date="2024-01" db="EMBL/GenBank/DDBJ databases">
        <title>Multi-omics insights into the function and evolution of sodium benzoate biodegradation pathways in Benzoatithermus flavus gen. nov., sp. nov. from hot spring.</title>
        <authorList>
            <person name="Hu C.-J."/>
            <person name="Li W.-J."/>
        </authorList>
    </citation>
    <scope>NUCLEOTIDE SEQUENCE [LARGE SCALE GENOMIC DNA]</scope>
    <source>
        <strain evidence="10 11">SYSU G07066</strain>
    </source>
</reference>
<feature type="binding site" evidence="5">
    <location>
        <position position="374"/>
    </location>
    <ligand>
        <name>substrate</name>
    </ligand>
</feature>
<name>A0ABU8XP08_9PROT</name>
<proteinExistence type="inferred from homology"/>
<comment type="cofactor">
    <cofactor evidence="1 5 7">
        <name>pyridoxal 5'-phosphate</name>
        <dbReference type="ChEBI" id="CHEBI:597326"/>
    </cofactor>
</comment>
<evidence type="ECO:0000259" key="9">
    <source>
        <dbReference type="Pfam" id="PF02784"/>
    </source>
</evidence>
<feature type="domain" description="Orn/DAP/Arg decarboxylase 2 C-terminal" evidence="8">
    <location>
        <begin position="33"/>
        <end position="372"/>
    </location>
</feature>
<dbReference type="SUPFAM" id="SSF51419">
    <property type="entry name" value="PLP-binding barrel"/>
    <property type="match status" value="1"/>
</dbReference>
<comment type="function">
    <text evidence="5">Specifically catalyzes the decarboxylation of meso-diaminopimelate (meso-DAP) to L-lysine.</text>
</comment>
<dbReference type="PRINTS" id="PR01181">
    <property type="entry name" value="DAPDCRBXLASE"/>
</dbReference>
<comment type="pathway">
    <text evidence="5 7">Amino-acid biosynthesis; L-lysine biosynthesis via DAP pathway; L-lysine from DL-2,6-diaminopimelate: step 1/1.</text>
</comment>
<dbReference type="PANTHER" id="PTHR43727:SF2">
    <property type="entry name" value="GROUP IV DECARBOXYLASE"/>
    <property type="match status" value="1"/>
</dbReference>
<feature type="binding site" evidence="5">
    <location>
        <position position="277"/>
    </location>
    <ligand>
        <name>substrate</name>
    </ligand>
</feature>
<dbReference type="InterPro" id="IPR009006">
    <property type="entry name" value="Ala_racemase/Decarboxylase_C"/>
</dbReference>
<feature type="binding site" evidence="5">
    <location>
        <position position="346"/>
    </location>
    <ligand>
        <name>substrate</name>
    </ligand>
</feature>
<feature type="binding site" evidence="5">
    <location>
        <position position="374"/>
    </location>
    <ligand>
        <name>pyridoxal 5'-phosphate</name>
        <dbReference type="ChEBI" id="CHEBI:597326"/>
    </ligand>
</feature>
<evidence type="ECO:0000256" key="6">
    <source>
        <dbReference type="NCBIfam" id="TIGR01048"/>
    </source>
</evidence>
<feature type="modified residue" description="N6-(pyridoxal phosphate)lysine" evidence="5">
    <location>
        <position position="61"/>
    </location>
</feature>
<evidence type="ECO:0000256" key="5">
    <source>
        <dbReference type="HAMAP-Rule" id="MF_02120"/>
    </source>
</evidence>
<comment type="subunit">
    <text evidence="5">Homodimer.</text>
</comment>
<dbReference type="Gene3D" id="2.40.37.10">
    <property type="entry name" value="Lyase, Ornithine Decarboxylase, Chain A, domain 1"/>
    <property type="match status" value="1"/>
</dbReference>
<keyword evidence="5" id="KW-0028">Amino-acid biosynthesis</keyword>
<keyword evidence="3 5" id="KW-0663">Pyridoxal phosphate</keyword>
<comment type="caution">
    <text evidence="10">The sequence shown here is derived from an EMBL/GenBank/DDBJ whole genome shotgun (WGS) entry which is preliminary data.</text>
</comment>
<accession>A0ABU8XP08</accession>
<dbReference type="NCBIfam" id="TIGR01048">
    <property type="entry name" value="lysA"/>
    <property type="match status" value="1"/>
</dbReference>
<protein>
    <recommendedName>
        <fullName evidence="5 6">Diaminopimelate decarboxylase</fullName>
        <shortName evidence="5">DAP decarboxylase</shortName>
        <shortName evidence="5">DAPDC</shortName>
        <ecNumber evidence="5 6">4.1.1.20</ecNumber>
    </recommendedName>
</protein>
<evidence type="ECO:0000256" key="3">
    <source>
        <dbReference type="ARBA" id="ARBA00022898"/>
    </source>
</evidence>
<evidence type="ECO:0000259" key="8">
    <source>
        <dbReference type="Pfam" id="PF00278"/>
    </source>
</evidence>
<feature type="binding site" evidence="5">
    <location>
        <position position="240"/>
    </location>
    <ligand>
        <name>pyridoxal 5'-phosphate</name>
        <dbReference type="ChEBI" id="CHEBI:597326"/>
    </ligand>
</feature>
<evidence type="ECO:0000256" key="4">
    <source>
        <dbReference type="ARBA" id="ARBA00023239"/>
    </source>
</evidence>
<dbReference type="Gene3D" id="3.20.20.10">
    <property type="entry name" value="Alanine racemase"/>
    <property type="match status" value="1"/>
</dbReference>
<organism evidence="10 11">
    <name type="scientific">Benzoatithermus flavus</name>
    <dbReference type="NCBI Taxonomy" id="3108223"/>
    <lineage>
        <taxon>Bacteria</taxon>
        <taxon>Pseudomonadati</taxon>
        <taxon>Pseudomonadota</taxon>
        <taxon>Alphaproteobacteria</taxon>
        <taxon>Geminicoccales</taxon>
        <taxon>Geminicoccaceae</taxon>
        <taxon>Benzoatithermus</taxon>
    </lineage>
</organism>
<feature type="binding site" evidence="5">
    <location>
        <position position="313"/>
    </location>
    <ligand>
        <name>substrate</name>
    </ligand>
</feature>
<sequence>MSPFHYAHEALVADGVPLADIAAEVGTPCYVYAASTMRERIRAFRQAFRGGPEPLFCYAVKANSNLAVIRLFAQEGAGADTVSGGEIARALAAGVAPSRIVYAGIAKTDEEIRFALQTGILQFNVESTQELLRIAEIAAGMGKTAPVALRINPDVAAGTHDKISTGRKHDKFGIPWDEAGEVFALAQRLEGIEPLGLHLHIGSQITRLEPFEAAYRRAVDLFVALRTAGVPLRRLDLGGGFGVPYKDEPRVEAEAFADLVRRLTRGLDVELVFEPGRSLVAEAGVILSQVIYLKEAGGRRFLVLDSGMNVLIRPAMYGAYHAVLPVREPRPDEELVPMDVVGPICESSDVLGRDRLLPLLRPGDLVAITGAGAYGSVMASHYNSRPSAAEVLVERGRFAVIKPHLPPERQFADERIPDWLGGSGKD</sequence>
<dbReference type="HAMAP" id="MF_02120">
    <property type="entry name" value="LysA"/>
    <property type="match status" value="1"/>
</dbReference>
<dbReference type="PRINTS" id="PR01179">
    <property type="entry name" value="ODADCRBXLASE"/>
</dbReference>
<dbReference type="InterPro" id="IPR022644">
    <property type="entry name" value="De-COase2_N"/>
</dbReference>
<dbReference type="EMBL" id="JBBLZC010000004">
    <property type="protein sequence ID" value="MEK0082591.1"/>
    <property type="molecule type" value="Genomic_DNA"/>
</dbReference>
<feature type="domain" description="Orn/DAP/Arg decarboxylase 2 N-terminal" evidence="9">
    <location>
        <begin position="36"/>
        <end position="281"/>
    </location>
</feature>
<evidence type="ECO:0000313" key="11">
    <source>
        <dbReference type="Proteomes" id="UP001375743"/>
    </source>
</evidence>
<dbReference type="Proteomes" id="UP001375743">
    <property type="component" value="Unassembled WGS sequence"/>
</dbReference>
<evidence type="ECO:0000313" key="10">
    <source>
        <dbReference type="EMBL" id="MEK0082591.1"/>
    </source>
</evidence>
<evidence type="ECO:0000256" key="2">
    <source>
        <dbReference type="ARBA" id="ARBA00022793"/>
    </source>
</evidence>
<dbReference type="Pfam" id="PF02784">
    <property type="entry name" value="Orn_Arg_deC_N"/>
    <property type="match status" value="1"/>
</dbReference>
<dbReference type="InterPro" id="IPR000183">
    <property type="entry name" value="Orn/DAP/Arg_de-COase"/>
</dbReference>